<evidence type="ECO:0000256" key="2">
    <source>
        <dbReference type="PROSITE-ProRule" id="PRU00703"/>
    </source>
</evidence>
<reference evidence="4 5" key="1">
    <citation type="submission" date="2018-02" db="EMBL/GenBank/DDBJ databases">
        <title>Genomic Encyclopedia of Archaeal and Bacterial Type Strains, Phase II (KMG-II): from individual species to whole genera.</title>
        <authorList>
            <person name="Goeker M."/>
        </authorList>
    </citation>
    <scope>NUCLEOTIDE SEQUENCE [LARGE SCALE GENOMIC DNA]</scope>
    <source>
        <strain evidence="4 5">DSM 29526</strain>
    </source>
</reference>
<name>A0A2S6I9P1_9BACT</name>
<evidence type="ECO:0000259" key="3">
    <source>
        <dbReference type="PROSITE" id="PS51371"/>
    </source>
</evidence>
<feature type="domain" description="CBS" evidence="3">
    <location>
        <begin position="73"/>
        <end position="130"/>
    </location>
</feature>
<dbReference type="InterPro" id="IPR046342">
    <property type="entry name" value="CBS_dom_sf"/>
</dbReference>
<dbReference type="RefSeq" id="WP_104418780.1">
    <property type="nucleotide sequence ID" value="NZ_PTJC01000005.1"/>
</dbReference>
<evidence type="ECO:0000313" key="4">
    <source>
        <dbReference type="EMBL" id="PPK88213.1"/>
    </source>
</evidence>
<dbReference type="Pfam" id="PF00571">
    <property type="entry name" value="CBS"/>
    <property type="match status" value="2"/>
</dbReference>
<dbReference type="SMART" id="SM00116">
    <property type="entry name" value="CBS"/>
    <property type="match status" value="2"/>
</dbReference>
<dbReference type="PANTHER" id="PTHR43080:SF2">
    <property type="entry name" value="CBS DOMAIN-CONTAINING PROTEIN"/>
    <property type="match status" value="1"/>
</dbReference>
<evidence type="ECO:0000313" key="5">
    <source>
        <dbReference type="Proteomes" id="UP000237662"/>
    </source>
</evidence>
<dbReference type="PANTHER" id="PTHR43080">
    <property type="entry name" value="CBS DOMAIN-CONTAINING PROTEIN CBSX3, MITOCHONDRIAL"/>
    <property type="match status" value="1"/>
</dbReference>
<dbReference type="SUPFAM" id="SSF54631">
    <property type="entry name" value="CBS-domain pair"/>
    <property type="match status" value="1"/>
</dbReference>
<dbReference type="InterPro" id="IPR051257">
    <property type="entry name" value="Diverse_CBS-Domain"/>
</dbReference>
<feature type="domain" description="CBS" evidence="3">
    <location>
        <begin position="11"/>
        <end position="67"/>
    </location>
</feature>
<organism evidence="4 5">
    <name type="scientific">Neolewinella xylanilytica</name>
    <dbReference type="NCBI Taxonomy" id="1514080"/>
    <lineage>
        <taxon>Bacteria</taxon>
        <taxon>Pseudomonadati</taxon>
        <taxon>Bacteroidota</taxon>
        <taxon>Saprospiria</taxon>
        <taxon>Saprospirales</taxon>
        <taxon>Lewinellaceae</taxon>
        <taxon>Neolewinella</taxon>
    </lineage>
</organism>
<dbReference type="EMBL" id="PTJC01000005">
    <property type="protein sequence ID" value="PPK88213.1"/>
    <property type="molecule type" value="Genomic_DNA"/>
</dbReference>
<evidence type="ECO:0000256" key="1">
    <source>
        <dbReference type="ARBA" id="ARBA00023122"/>
    </source>
</evidence>
<dbReference type="Gene3D" id="3.10.580.10">
    <property type="entry name" value="CBS-domain"/>
    <property type="match status" value="1"/>
</dbReference>
<dbReference type="PROSITE" id="PS51371">
    <property type="entry name" value="CBS"/>
    <property type="match status" value="2"/>
</dbReference>
<gene>
    <name evidence="4" type="ORF">CLV84_1178</name>
</gene>
<keyword evidence="5" id="KW-1185">Reference proteome</keyword>
<dbReference type="InterPro" id="IPR000644">
    <property type="entry name" value="CBS_dom"/>
</dbReference>
<keyword evidence="1 2" id="KW-0129">CBS domain</keyword>
<comment type="caution">
    <text evidence="4">The sequence shown here is derived from an EMBL/GenBank/DDBJ whole genome shotgun (WGS) entry which is preliminary data.</text>
</comment>
<sequence length="136" mass="15003">MNPLLPVRRLMATDLITVAPTTPLGEASALFGQHQIHHLLVVEGGRLVGLLSTSDYLRLLDKSSTATTVADLMSSKLVKLEPDDTVRTAANLFRMNRFHALPVMGKSGEAIGIVTTHDLVRLLDDEEIELKDYRTR</sequence>
<accession>A0A2S6I9P1</accession>
<dbReference type="OrthoDB" id="1119899at2"/>
<dbReference type="Proteomes" id="UP000237662">
    <property type="component" value="Unassembled WGS sequence"/>
</dbReference>
<proteinExistence type="predicted"/>
<dbReference type="AlphaFoldDB" id="A0A2S6I9P1"/>
<protein>
    <submittedName>
        <fullName evidence="4">CBS domain protein</fullName>
    </submittedName>
</protein>